<sequence>MVPTSPDKSSKDHAPKAPAPWGSPAARRRLRRWVGQRDFTRPTLLFIHLNGGGTVRYAKTVAELVTNPATVFYGIGLREREFLLCRDPDRRHAGIAFKVPENTQDLVAAIHALGVARINVFHALKFEARLAELLEAWRLPYDITLTDYHLAAVHPHLLGDEVRYAGDAARAAMKRPRPAFVDGAERLVACSGHLAVGIRQFWPDLPIIASAPIDPRNLDRNARWRPVWPGEPMRVLLVNSSIASKGKDVWTAVADAAATEGLPLAFHVLNDGDAPPALPGVTAHQSSRSELARTTARVVRAVKPHLVWFPFQAPETHSFVVSDALANRLPILASAIGAVPERLEGRPMTWLLRHDASTREWLDLLMKIRRWRLLLPLTRTSVTRTEAQAFFPDAYLEPVLGDKATPAGTHPATAGAPRNGAGSAA</sequence>
<dbReference type="OrthoDB" id="9802649at2"/>
<dbReference type="STRING" id="665467.SAMN02982931_03488"/>
<keyword evidence="3" id="KW-1185">Reference proteome</keyword>
<dbReference type="SUPFAM" id="SSF53756">
    <property type="entry name" value="UDP-Glycosyltransferase/glycogen phosphorylase"/>
    <property type="match status" value="1"/>
</dbReference>
<organism evidence="2 3">
    <name type="scientific">Bauldia litoralis</name>
    <dbReference type="NCBI Taxonomy" id="665467"/>
    <lineage>
        <taxon>Bacteria</taxon>
        <taxon>Pseudomonadati</taxon>
        <taxon>Pseudomonadota</taxon>
        <taxon>Alphaproteobacteria</taxon>
        <taxon>Hyphomicrobiales</taxon>
        <taxon>Kaistiaceae</taxon>
        <taxon>Bauldia</taxon>
    </lineage>
</organism>
<name>A0A1G6DJC9_9HYPH</name>
<reference evidence="2 3" key="1">
    <citation type="submission" date="2016-10" db="EMBL/GenBank/DDBJ databases">
        <authorList>
            <person name="de Groot N.N."/>
        </authorList>
    </citation>
    <scope>NUCLEOTIDE SEQUENCE [LARGE SCALE GENOMIC DNA]</scope>
    <source>
        <strain evidence="2 3">ATCC 35022</strain>
    </source>
</reference>
<dbReference type="AlphaFoldDB" id="A0A1G6DJC9"/>
<gene>
    <name evidence="2" type="ORF">SAMN02982931_03488</name>
</gene>
<evidence type="ECO:0000256" key="1">
    <source>
        <dbReference type="SAM" id="MobiDB-lite"/>
    </source>
</evidence>
<feature type="compositionally biased region" description="Low complexity" evidence="1">
    <location>
        <begin position="404"/>
        <end position="417"/>
    </location>
</feature>
<proteinExistence type="predicted"/>
<evidence type="ECO:0000313" key="2">
    <source>
        <dbReference type="EMBL" id="SDB45250.1"/>
    </source>
</evidence>
<dbReference type="Proteomes" id="UP000199071">
    <property type="component" value="Unassembled WGS sequence"/>
</dbReference>
<feature type="region of interest" description="Disordered" evidence="1">
    <location>
        <begin position="1"/>
        <end position="24"/>
    </location>
</feature>
<accession>A0A1G6DJC9</accession>
<dbReference type="EMBL" id="FMXQ01000007">
    <property type="protein sequence ID" value="SDB45250.1"/>
    <property type="molecule type" value="Genomic_DNA"/>
</dbReference>
<evidence type="ECO:0000313" key="3">
    <source>
        <dbReference type="Proteomes" id="UP000199071"/>
    </source>
</evidence>
<feature type="region of interest" description="Disordered" evidence="1">
    <location>
        <begin position="402"/>
        <end position="425"/>
    </location>
</feature>
<protein>
    <submittedName>
        <fullName evidence="2">Uncharacterized protein</fullName>
    </submittedName>
</protein>
<dbReference type="RefSeq" id="WP_090878264.1">
    <property type="nucleotide sequence ID" value="NZ_FMXQ01000007.1"/>
</dbReference>